<dbReference type="Gene3D" id="2.102.10.10">
    <property type="entry name" value="Rieske [2Fe-2S] iron-sulphur domain"/>
    <property type="match status" value="1"/>
</dbReference>
<dbReference type="PANTHER" id="PTHR21496:SF0">
    <property type="entry name" value="RIESKE DOMAIN-CONTAINING PROTEIN"/>
    <property type="match status" value="1"/>
</dbReference>
<name>A0AB34ILN2_PRYPA</name>
<evidence type="ECO:0000313" key="7">
    <source>
        <dbReference type="EMBL" id="KAL1503301.1"/>
    </source>
</evidence>
<dbReference type="InterPro" id="IPR036922">
    <property type="entry name" value="Rieske_2Fe-2S_sf"/>
</dbReference>
<dbReference type="GO" id="GO:0051537">
    <property type="term" value="F:2 iron, 2 sulfur cluster binding"/>
    <property type="evidence" value="ECO:0007669"/>
    <property type="project" value="UniProtKB-KW"/>
</dbReference>
<sequence length="165" mass="18602">MAVFVRSLPFPREGTFMRFRVSHETVPEWRGEDVLVFYRREADSLSFWALQEACPHAGVSLIESDIEDFGRAEGLGPCLACPAHMYVFDAQSGQCITQPRARDARTYPVSHERGDDGMVRVYLGREPHAKAATTRATVDQKRANEIQLSLVEIGLNRRYGTSEVL</sequence>
<dbReference type="PANTHER" id="PTHR21496">
    <property type="entry name" value="FERREDOXIN-RELATED"/>
    <property type="match status" value="1"/>
</dbReference>
<evidence type="ECO:0000256" key="5">
    <source>
        <dbReference type="ARBA" id="ARBA00034078"/>
    </source>
</evidence>
<dbReference type="EMBL" id="JBGBPQ010000022">
    <property type="protein sequence ID" value="KAL1503301.1"/>
    <property type="molecule type" value="Genomic_DNA"/>
</dbReference>
<keyword evidence="8" id="KW-1185">Reference proteome</keyword>
<keyword evidence="3" id="KW-0408">Iron</keyword>
<organism evidence="7 8">
    <name type="scientific">Prymnesium parvum</name>
    <name type="common">Toxic golden alga</name>
    <dbReference type="NCBI Taxonomy" id="97485"/>
    <lineage>
        <taxon>Eukaryota</taxon>
        <taxon>Haptista</taxon>
        <taxon>Haptophyta</taxon>
        <taxon>Prymnesiophyceae</taxon>
        <taxon>Prymnesiales</taxon>
        <taxon>Prymnesiaceae</taxon>
        <taxon>Prymnesium</taxon>
    </lineage>
</organism>
<comment type="caution">
    <text evidence="7">The sequence shown here is derived from an EMBL/GenBank/DDBJ whole genome shotgun (WGS) entry which is preliminary data.</text>
</comment>
<keyword evidence="2" id="KW-0479">Metal-binding</keyword>
<dbReference type="Proteomes" id="UP001515480">
    <property type="component" value="Unassembled WGS sequence"/>
</dbReference>
<dbReference type="Pfam" id="PF00355">
    <property type="entry name" value="Rieske"/>
    <property type="match status" value="1"/>
</dbReference>
<protein>
    <recommendedName>
        <fullName evidence="6">Rieske domain-containing protein</fullName>
    </recommendedName>
</protein>
<evidence type="ECO:0000256" key="2">
    <source>
        <dbReference type="ARBA" id="ARBA00022723"/>
    </source>
</evidence>
<reference evidence="7 8" key="1">
    <citation type="journal article" date="2024" name="Science">
        <title>Giant polyketide synthase enzymes in the biosynthesis of giant marine polyether toxins.</title>
        <authorList>
            <person name="Fallon T.R."/>
            <person name="Shende V.V."/>
            <person name="Wierzbicki I.H."/>
            <person name="Pendleton A.L."/>
            <person name="Watervoot N.F."/>
            <person name="Auber R.P."/>
            <person name="Gonzalez D.J."/>
            <person name="Wisecaver J.H."/>
            <person name="Moore B.S."/>
        </authorList>
    </citation>
    <scope>NUCLEOTIDE SEQUENCE [LARGE SCALE GENOMIC DNA]</scope>
    <source>
        <strain evidence="7 8">12B1</strain>
    </source>
</reference>
<evidence type="ECO:0000256" key="3">
    <source>
        <dbReference type="ARBA" id="ARBA00023004"/>
    </source>
</evidence>
<dbReference type="AlphaFoldDB" id="A0AB34ILN2"/>
<comment type="cofactor">
    <cofactor evidence="5">
        <name>[2Fe-2S] cluster</name>
        <dbReference type="ChEBI" id="CHEBI:190135"/>
    </cofactor>
</comment>
<dbReference type="CDD" id="cd03467">
    <property type="entry name" value="Rieske"/>
    <property type="match status" value="1"/>
</dbReference>
<keyword evidence="4" id="KW-0411">Iron-sulfur</keyword>
<feature type="domain" description="Rieske" evidence="6">
    <location>
        <begin position="18"/>
        <end position="118"/>
    </location>
</feature>
<accession>A0AB34ILN2</accession>
<gene>
    <name evidence="7" type="ORF">AB1Y20_011353</name>
</gene>
<proteinExistence type="predicted"/>
<dbReference type="PROSITE" id="PS51296">
    <property type="entry name" value="RIESKE"/>
    <property type="match status" value="1"/>
</dbReference>
<evidence type="ECO:0000259" key="6">
    <source>
        <dbReference type="PROSITE" id="PS51296"/>
    </source>
</evidence>
<dbReference type="GO" id="GO:0046872">
    <property type="term" value="F:metal ion binding"/>
    <property type="evidence" value="ECO:0007669"/>
    <property type="project" value="UniProtKB-KW"/>
</dbReference>
<evidence type="ECO:0000313" key="8">
    <source>
        <dbReference type="Proteomes" id="UP001515480"/>
    </source>
</evidence>
<keyword evidence="1" id="KW-0001">2Fe-2S</keyword>
<evidence type="ECO:0000256" key="4">
    <source>
        <dbReference type="ARBA" id="ARBA00023014"/>
    </source>
</evidence>
<dbReference type="InterPro" id="IPR017941">
    <property type="entry name" value="Rieske_2Fe-2S"/>
</dbReference>
<dbReference type="SUPFAM" id="SSF50022">
    <property type="entry name" value="ISP domain"/>
    <property type="match status" value="1"/>
</dbReference>
<evidence type="ECO:0000256" key="1">
    <source>
        <dbReference type="ARBA" id="ARBA00022714"/>
    </source>
</evidence>